<evidence type="ECO:0000313" key="7">
    <source>
        <dbReference type="Proteomes" id="UP000488956"/>
    </source>
</evidence>
<gene>
    <name evidence="4" type="ORF">PF008_g17347</name>
    <name evidence="3" type="ORF">PF010_g24008</name>
    <name evidence="2" type="ORF">PF011_g23276</name>
</gene>
<organism evidence="2 5">
    <name type="scientific">Phytophthora fragariae</name>
    <dbReference type="NCBI Taxonomy" id="53985"/>
    <lineage>
        <taxon>Eukaryota</taxon>
        <taxon>Sar</taxon>
        <taxon>Stramenopiles</taxon>
        <taxon>Oomycota</taxon>
        <taxon>Peronosporomycetes</taxon>
        <taxon>Peronosporales</taxon>
        <taxon>Peronosporaceae</taxon>
        <taxon>Phytophthora</taxon>
    </lineage>
</organism>
<accession>A0A6A3ID92</accession>
<feature type="compositionally biased region" description="Basic and acidic residues" evidence="1">
    <location>
        <begin position="127"/>
        <end position="138"/>
    </location>
</feature>
<sequence>MACAWQVAEKNSDTRGGERQCSWRTPARQCGRDAGARQSPGKCMAPEVAAATTEMEDETGLSFHSTKVTANPTPEPETTNTAGVHVPPRGVQRMPPLVSGSRTTSRRRRQRRVEGALAAANGILATEFREQHQERAKGEQLGSSRKRAAWR</sequence>
<dbReference type="EMBL" id="QXFY01001247">
    <property type="protein sequence ID" value="KAE9323447.1"/>
    <property type="molecule type" value="Genomic_DNA"/>
</dbReference>
<dbReference type="Proteomes" id="UP000486351">
    <property type="component" value="Unassembled WGS sequence"/>
</dbReference>
<evidence type="ECO:0000313" key="6">
    <source>
        <dbReference type="Proteomes" id="UP000486351"/>
    </source>
</evidence>
<reference evidence="5 6" key="1">
    <citation type="submission" date="2018-09" db="EMBL/GenBank/DDBJ databases">
        <title>Genomic investigation of the strawberry pathogen Phytophthora fragariae indicates pathogenicity is determined by transcriptional variation in three key races.</title>
        <authorList>
            <person name="Adams T.M."/>
            <person name="Armitage A.D."/>
            <person name="Sobczyk M.K."/>
            <person name="Bates H.J."/>
            <person name="Dunwell J.M."/>
            <person name="Nellist C.F."/>
            <person name="Harrison R.J."/>
        </authorList>
    </citation>
    <scope>NUCLEOTIDE SEQUENCE [LARGE SCALE GENOMIC DNA]</scope>
    <source>
        <strain evidence="4 6">NOV-77</strain>
        <strain evidence="3 7">ONT-3</strain>
        <strain evidence="2 5">SCRP245</strain>
    </source>
</reference>
<feature type="region of interest" description="Disordered" evidence="1">
    <location>
        <begin position="52"/>
        <end position="151"/>
    </location>
</feature>
<feature type="compositionally biased region" description="Low complexity" evidence="1">
    <location>
        <begin position="69"/>
        <end position="82"/>
    </location>
</feature>
<feature type="region of interest" description="Disordered" evidence="1">
    <location>
        <begin position="1"/>
        <end position="24"/>
    </location>
</feature>
<comment type="caution">
    <text evidence="2">The sequence shown here is derived from an EMBL/GenBank/DDBJ whole genome shotgun (WGS) entry which is preliminary data.</text>
</comment>
<dbReference type="Proteomes" id="UP000460718">
    <property type="component" value="Unassembled WGS sequence"/>
</dbReference>
<dbReference type="EMBL" id="QXFW01002456">
    <property type="protein sequence ID" value="KAE8978368.1"/>
    <property type="molecule type" value="Genomic_DNA"/>
</dbReference>
<protein>
    <submittedName>
        <fullName evidence="2">Uncharacterized protein</fullName>
    </submittedName>
</protein>
<evidence type="ECO:0000313" key="3">
    <source>
        <dbReference type="EMBL" id="KAE9076163.1"/>
    </source>
</evidence>
<name>A0A6A3ID92_9STRA</name>
<proteinExistence type="predicted"/>
<evidence type="ECO:0000313" key="4">
    <source>
        <dbReference type="EMBL" id="KAE9323447.1"/>
    </source>
</evidence>
<evidence type="ECO:0000256" key="1">
    <source>
        <dbReference type="SAM" id="MobiDB-lite"/>
    </source>
</evidence>
<evidence type="ECO:0000313" key="2">
    <source>
        <dbReference type="EMBL" id="KAE8978368.1"/>
    </source>
</evidence>
<dbReference type="Proteomes" id="UP000488956">
    <property type="component" value="Unassembled WGS sequence"/>
</dbReference>
<evidence type="ECO:0000313" key="5">
    <source>
        <dbReference type="Proteomes" id="UP000460718"/>
    </source>
</evidence>
<dbReference type="AlphaFoldDB" id="A0A6A3ID92"/>
<dbReference type="EMBL" id="QXFX01002526">
    <property type="protein sequence ID" value="KAE9076163.1"/>
    <property type="molecule type" value="Genomic_DNA"/>
</dbReference>